<evidence type="ECO:0000313" key="1">
    <source>
        <dbReference type="EMBL" id="CAJ0737658.1"/>
    </source>
</evidence>
<proteinExistence type="predicted"/>
<dbReference type="EMBL" id="CATWHI010000001">
    <property type="protein sequence ID" value="CAJ0737658.1"/>
    <property type="molecule type" value="Genomic_DNA"/>
</dbReference>
<dbReference type="Proteomes" id="UP001189225">
    <property type="component" value="Unassembled WGS sequence"/>
</dbReference>
<dbReference type="AlphaFoldDB" id="A0AB72X135"/>
<sequence>MALQNDFLPFATGGSANVLTQAQYAALISSVIANGFSSGVAQSAQLNKVWRQSSIMAAVLAQFAADYSGQNSTDDGTTATLEANLVTAIRSATKTSVILADTGAANAYTAVNVPPLTSGTWVDGVVQQVKIAHANTGASTYAPDGLTAIPIYGLGLQPLQGGELALNGTAVLMRLTIAGVNSGNPICVLMECAGGAQQVAPATQSQHAMQLGQATGRLLNVQVITSSGTYTPTTGTNSVVVEAVGGGGGSGGVPATSSTQSGISGQGAPGAYAKARYTSGFSGVSVTIGAGGTAGTTSTAGGTGGTTSFGALLTCPGGGGSPFGSVSATQNNASGGASPSAPSGSGILYTQILQVNGAIQASTNIVAGLFAIASTMPGSSRGQGANGVFVASSSAAAPGVAGTGGAVVVWEYA</sequence>
<name>A0AB72X135_9RALS</name>
<accession>A0AB72X135</accession>
<evidence type="ECO:0008006" key="3">
    <source>
        <dbReference type="Google" id="ProtNLM"/>
    </source>
</evidence>
<dbReference type="RefSeq" id="WP_316898709.1">
    <property type="nucleotide sequence ID" value="NZ_CATWHI010000001.1"/>
</dbReference>
<evidence type="ECO:0000313" key="2">
    <source>
        <dbReference type="Proteomes" id="UP001189225"/>
    </source>
</evidence>
<protein>
    <recommendedName>
        <fullName evidence="3">Phage tail protein</fullName>
    </recommendedName>
</protein>
<reference evidence="1 2" key="1">
    <citation type="submission" date="2023-07" db="EMBL/GenBank/DDBJ databases">
        <authorList>
            <person name="Peeters C."/>
        </authorList>
    </citation>
    <scope>NUCLEOTIDE SEQUENCE [LARGE SCALE GENOMIC DNA]</scope>
    <source>
        <strain evidence="1 2">R-16034</strain>
    </source>
</reference>
<organism evidence="1 2">
    <name type="scientific">Ralstonia edaphi</name>
    <dbReference type="NCBI Taxonomy" id="3058599"/>
    <lineage>
        <taxon>Bacteria</taxon>
        <taxon>Pseudomonadati</taxon>
        <taxon>Pseudomonadota</taxon>
        <taxon>Betaproteobacteria</taxon>
        <taxon>Burkholderiales</taxon>
        <taxon>Burkholderiaceae</taxon>
        <taxon>Ralstonia</taxon>
    </lineage>
</organism>
<keyword evidence="2" id="KW-1185">Reference proteome</keyword>
<comment type="caution">
    <text evidence="1">The sequence shown here is derived from an EMBL/GenBank/DDBJ whole genome shotgun (WGS) entry which is preliminary data.</text>
</comment>
<gene>
    <name evidence="1" type="ORF">R16034_00802</name>
</gene>